<organism evidence="4 5">
    <name type="scientific">Phrynocephalus forsythii</name>
    <dbReference type="NCBI Taxonomy" id="171643"/>
    <lineage>
        <taxon>Eukaryota</taxon>
        <taxon>Metazoa</taxon>
        <taxon>Chordata</taxon>
        <taxon>Craniata</taxon>
        <taxon>Vertebrata</taxon>
        <taxon>Euteleostomi</taxon>
        <taxon>Lepidosauria</taxon>
        <taxon>Squamata</taxon>
        <taxon>Bifurcata</taxon>
        <taxon>Unidentata</taxon>
        <taxon>Episquamata</taxon>
        <taxon>Toxicofera</taxon>
        <taxon>Iguania</taxon>
        <taxon>Acrodonta</taxon>
        <taxon>Agamidae</taxon>
        <taxon>Agaminae</taxon>
        <taxon>Phrynocephalus</taxon>
    </lineage>
</organism>
<dbReference type="InterPro" id="IPR001400">
    <property type="entry name" value="Somatotropin/Prolactin"/>
</dbReference>
<dbReference type="Gene3D" id="1.20.1250.10">
    <property type="match status" value="1"/>
</dbReference>
<keyword evidence="3" id="KW-0964">Secreted</keyword>
<name>A0A9Q1B2Q7_9SAUR</name>
<evidence type="ECO:0000256" key="1">
    <source>
        <dbReference type="ARBA" id="ARBA00004613"/>
    </source>
</evidence>
<gene>
    <name evidence="4" type="ORF">JRQ81_015906</name>
</gene>
<dbReference type="GO" id="GO:0005576">
    <property type="term" value="C:extracellular region"/>
    <property type="evidence" value="ECO:0007669"/>
    <property type="project" value="UniProtKB-SubCell"/>
</dbReference>
<reference evidence="4" key="1">
    <citation type="journal article" date="2023" name="DNA Res.">
        <title>Chromosome-level genome assembly of Phrynocephalus forsythii using third-generation DNA sequencing and Hi-C analysis.</title>
        <authorList>
            <person name="Qi Y."/>
            <person name="Zhao W."/>
            <person name="Zhao Y."/>
            <person name="Niu C."/>
            <person name="Cao S."/>
            <person name="Zhang Y."/>
        </authorList>
    </citation>
    <scope>NUCLEOTIDE SEQUENCE</scope>
    <source>
        <tissue evidence="4">Muscle</tissue>
    </source>
</reference>
<dbReference type="EMBL" id="JAPFRF010000006">
    <property type="protein sequence ID" value="KAJ7329732.1"/>
    <property type="molecule type" value="Genomic_DNA"/>
</dbReference>
<evidence type="ECO:0000313" key="4">
    <source>
        <dbReference type="EMBL" id="KAJ7329732.1"/>
    </source>
</evidence>
<dbReference type="Proteomes" id="UP001142489">
    <property type="component" value="Unassembled WGS sequence"/>
</dbReference>
<proteinExistence type="inferred from homology"/>
<evidence type="ECO:0000313" key="5">
    <source>
        <dbReference type="Proteomes" id="UP001142489"/>
    </source>
</evidence>
<dbReference type="AlphaFoldDB" id="A0A9Q1B2Q7"/>
<comment type="caution">
    <text evidence="4">The sequence shown here is derived from an EMBL/GenBank/DDBJ whole genome shotgun (WGS) entry which is preliminary data.</text>
</comment>
<comment type="similarity">
    <text evidence="2">Belongs to the somatotropin/prolactin family.</text>
</comment>
<evidence type="ECO:0000256" key="2">
    <source>
        <dbReference type="ARBA" id="ARBA00008474"/>
    </source>
</evidence>
<evidence type="ECO:0000256" key="3">
    <source>
        <dbReference type="ARBA" id="ARBA00022525"/>
    </source>
</evidence>
<dbReference type="InterPro" id="IPR009079">
    <property type="entry name" value="4_helix_cytokine-like_core"/>
</dbReference>
<dbReference type="OrthoDB" id="9946219at2759"/>
<dbReference type="Pfam" id="PF00103">
    <property type="entry name" value="Hormone_1"/>
    <property type="match status" value="1"/>
</dbReference>
<comment type="subcellular location">
    <subcellularLocation>
        <location evidence="1">Secreted</location>
    </subcellularLocation>
</comment>
<dbReference type="SUPFAM" id="SSF47266">
    <property type="entry name" value="4-helical cytokines"/>
    <property type="match status" value="1"/>
</dbReference>
<sequence>MQSMGIISNALNGVGSSEAAGLFINNRANLMSDYEFIHCFRRDSNKVQNYFRVLKFRIVPGNTVVAEMKFAAAEQSARLKLSIVCRK</sequence>
<keyword evidence="5" id="KW-1185">Reference proteome</keyword>
<protein>
    <submittedName>
        <fullName evidence="4">Uncharacterized protein</fullName>
    </submittedName>
</protein>
<dbReference type="GO" id="GO:0005179">
    <property type="term" value="F:hormone activity"/>
    <property type="evidence" value="ECO:0007669"/>
    <property type="project" value="InterPro"/>
</dbReference>
<accession>A0A9Q1B2Q7</accession>